<evidence type="ECO:0000313" key="2">
    <source>
        <dbReference type="EMBL" id="EPS37980.1"/>
    </source>
</evidence>
<evidence type="ECO:0000313" key="3">
    <source>
        <dbReference type="Proteomes" id="UP000015100"/>
    </source>
</evidence>
<reference evidence="2 3" key="1">
    <citation type="journal article" date="2013" name="PLoS Genet.">
        <title>Genomic mechanisms accounting for the adaptation to parasitism in nematode-trapping fungi.</title>
        <authorList>
            <person name="Meerupati T."/>
            <person name="Andersson K.M."/>
            <person name="Friman E."/>
            <person name="Kumar D."/>
            <person name="Tunlid A."/>
            <person name="Ahren D."/>
        </authorList>
    </citation>
    <scope>NUCLEOTIDE SEQUENCE [LARGE SCALE GENOMIC DNA]</scope>
    <source>
        <strain evidence="2 3">CBS 200.50</strain>
    </source>
</reference>
<dbReference type="AlphaFoldDB" id="S8A4P7"/>
<feature type="signal peptide" evidence="1">
    <location>
        <begin position="1"/>
        <end position="17"/>
    </location>
</feature>
<sequence length="175" mass="18670">MKSAILFIIAGVSTAFAQTSTCPKYAVTVTPLPVTLTITANATTITAPTPTKYVTVPCPSTICKPQTCGNFLKRCDTKNDCWCGKSAEGTAVCFQNSWCSGLKQCGTTRDCPQGYTCFVETCCGIPVCVSTTCKSPNPIKRGLGGSMKYKREIATDNMIAFKKGEEIPSFDASMP</sequence>
<dbReference type="Proteomes" id="UP000015100">
    <property type="component" value="Unassembled WGS sequence"/>
</dbReference>
<gene>
    <name evidence="2" type="ORF">H072_8322</name>
</gene>
<keyword evidence="3" id="KW-1185">Reference proteome</keyword>
<proteinExistence type="predicted"/>
<reference evidence="3" key="2">
    <citation type="submission" date="2013-04" db="EMBL/GenBank/DDBJ databases">
        <title>Genomic mechanisms accounting for the adaptation to parasitism in nematode-trapping fungi.</title>
        <authorList>
            <person name="Ahren D.G."/>
        </authorList>
    </citation>
    <scope>NUCLEOTIDE SEQUENCE [LARGE SCALE GENOMIC DNA]</scope>
    <source>
        <strain evidence="3">CBS 200.50</strain>
    </source>
</reference>
<organism evidence="2 3">
    <name type="scientific">Dactylellina haptotyla (strain CBS 200.50)</name>
    <name type="common">Nematode-trapping fungus</name>
    <name type="synonym">Monacrosporium haptotylum</name>
    <dbReference type="NCBI Taxonomy" id="1284197"/>
    <lineage>
        <taxon>Eukaryota</taxon>
        <taxon>Fungi</taxon>
        <taxon>Dikarya</taxon>
        <taxon>Ascomycota</taxon>
        <taxon>Pezizomycotina</taxon>
        <taxon>Orbiliomycetes</taxon>
        <taxon>Orbiliales</taxon>
        <taxon>Orbiliaceae</taxon>
        <taxon>Dactylellina</taxon>
    </lineage>
</organism>
<accession>S8A4P7</accession>
<name>S8A4P7_DACHA</name>
<dbReference type="OrthoDB" id="5324243at2759"/>
<protein>
    <submittedName>
        <fullName evidence="2">Uncharacterized protein</fullName>
    </submittedName>
</protein>
<evidence type="ECO:0000256" key="1">
    <source>
        <dbReference type="SAM" id="SignalP"/>
    </source>
</evidence>
<dbReference type="OMA" id="STICKPQ"/>
<comment type="caution">
    <text evidence="2">The sequence shown here is derived from an EMBL/GenBank/DDBJ whole genome shotgun (WGS) entry which is preliminary data.</text>
</comment>
<dbReference type="HOGENOM" id="CLU_1578504_0_0_1"/>
<keyword evidence="1" id="KW-0732">Signal</keyword>
<feature type="chain" id="PRO_5004560213" evidence="1">
    <location>
        <begin position="18"/>
        <end position="175"/>
    </location>
</feature>
<dbReference type="EMBL" id="AQGS01000595">
    <property type="protein sequence ID" value="EPS37980.1"/>
    <property type="molecule type" value="Genomic_DNA"/>
</dbReference>